<organism evidence="1 2">
    <name type="scientific">Modicella reniformis</name>
    <dbReference type="NCBI Taxonomy" id="1440133"/>
    <lineage>
        <taxon>Eukaryota</taxon>
        <taxon>Fungi</taxon>
        <taxon>Fungi incertae sedis</taxon>
        <taxon>Mucoromycota</taxon>
        <taxon>Mortierellomycotina</taxon>
        <taxon>Mortierellomycetes</taxon>
        <taxon>Mortierellales</taxon>
        <taxon>Mortierellaceae</taxon>
        <taxon>Modicella</taxon>
    </lineage>
</organism>
<name>A0A9P6JH52_9FUNG</name>
<feature type="non-terminal residue" evidence="1">
    <location>
        <position position="188"/>
    </location>
</feature>
<reference evidence="1" key="1">
    <citation type="journal article" date="2020" name="Fungal Divers.">
        <title>Resolving the Mortierellaceae phylogeny through synthesis of multi-gene phylogenetics and phylogenomics.</title>
        <authorList>
            <person name="Vandepol N."/>
            <person name="Liber J."/>
            <person name="Desiro A."/>
            <person name="Na H."/>
            <person name="Kennedy M."/>
            <person name="Barry K."/>
            <person name="Grigoriev I.V."/>
            <person name="Miller A.N."/>
            <person name="O'Donnell K."/>
            <person name="Stajich J.E."/>
            <person name="Bonito G."/>
        </authorList>
    </citation>
    <scope>NUCLEOTIDE SEQUENCE</scope>
    <source>
        <strain evidence="1">MES-2147</strain>
    </source>
</reference>
<protein>
    <submittedName>
        <fullName evidence="1">Uncharacterized protein</fullName>
    </submittedName>
</protein>
<evidence type="ECO:0000313" key="2">
    <source>
        <dbReference type="Proteomes" id="UP000749646"/>
    </source>
</evidence>
<dbReference type="Proteomes" id="UP000749646">
    <property type="component" value="Unassembled WGS sequence"/>
</dbReference>
<dbReference type="EMBL" id="JAAAHW010004393">
    <property type="protein sequence ID" value="KAF9974842.1"/>
    <property type="molecule type" value="Genomic_DNA"/>
</dbReference>
<accession>A0A9P6JH52</accession>
<dbReference type="Gene3D" id="3.80.10.10">
    <property type="entry name" value="Ribonuclease Inhibitor"/>
    <property type="match status" value="1"/>
</dbReference>
<comment type="caution">
    <text evidence="1">The sequence shown here is derived from an EMBL/GenBank/DDBJ whole genome shotgun (WGS) entry which is preliminary data.</text>
</comment>
<proteinExistence type="predicted"/>
<sequence>MNGTPSCTPLTSTSTTLMQLQRLNLRGSFIYHEGVLIPLLRRSPLLEHVDIARYYHMAVGEGIIQALIKHCPNLQSFHDLESWNVNTISPKTVGTLLEGYRNGLRSLKSKYTYDFSIFHLGLWDQGALTRSLMEYSACTIEVLVLKGNMRLYKLRRECPNLKVVRIESGEIYPVDLIHESSWKATISE</sequence>
<dbReference type="SUPFAM" id="SSF52047">
    <property type="entry name" value="RNI-like"/>
    <property type="match status" value="1"/>
</dbReference>
<evidence type="ECO:0000313" key="1">
    <source>
        <dbReference type="EMBL" id="KAF9974842.1"/>
    </source>
</evidence>
<dbReference type="AlphaFoldDB" id="A0A9P6JH52"/>
<gene>
    <name evidence="1" type="ORF">BGZ65_008539</name>
</gene>
<keyword evidence="2" id="KW-1185">Reference proteome</keyword>
<dbReference type="InterPro" id="IPR032675">
    <property type="entry name" value="LRR_dom_sf"/>
</dbReference>